<reference evidence="2" key="1">
    <citation type="submission" date="2020-01" db="EMBL/GenBank/DDBJ databases">
        <authorList>
            <person name="Meier V. D."/>
            <person name="Meier V D."/>
        </authorList>
    </citation>
    <scope>NUCLEOTIDE SEQUENCE</scope>
    <source>
        <strain evidence="2">HLG_WM_MAG_06</strain>
    </source>
</reference>
<sequence length="109" mass="13031">MLGVENINLIEELSIGWVYIIWMSIPIAFIIQKSINFFKKTKLLFRPSYNIVAGSLFITNMLLLFLMHTFIYFELSSYFYIVYSLGIIFCIYILTYFFKIYIAKLDLYK</sequence>
<proteinExistence type="predicted"/>
<accession>A0A6S6SRC6</accession>
<organism evidence="2">
    <name type="scientific">uncultured Sulfurovum sp</name>
    <dbReference type="NCBI Taxonomy" id="269237"/>
    <lineage>
        <taxon>Bacteria</taxon>
        <taxon>Pseudomonadati</taxon>
        <taxon>Campylobacterota</taxon>
        <taxon>Epsilonproteobacteria</taxon>
        <taxon>Campylobacterales</taxon>
        <taxon>Sulfurovaceae</taxon>
        <taxon>Sulfurovum</taxon>
        <taxon>environmental samples</taxon>
    </lineage>
</organism>
<keyword evidence="1" id="KW-0472">Membrane</keyword>
<feature type="transmembrane region" description="Helical" evidence="1">
    <location>
        <begin position="79"/>
        <end position="102"/>
    </location>
</feature>
<keyword evidence="1" id="KW-1133">Transmembrane helix</keyword>
<feature type="transmembrane region" description="Helical" evidence="1">
    <location>
        <begin position="14"/>
        <end position="31"/>
    </location>
</feature>
<gene>
    <name evidence="2" type="ORF">HELGO_WM4519</name>
</gene>
<dbReference type="EMBL" id="CACVAP010000053">
    <property type="protein sequence ID" value="CAA6808190.1"/>
    <property type="molecule type" value="Genomic_DNA"/>
</dbReference>
<evidence type="ECO:0000256" key="1">
    <source>
        <dbReference type="SAM" id="Phobius"/>
    </source>
</evidence>
<protein>
    <submittedName>
        <fullName evidence="2">Uncharacterized protein</fullName>
    </submittedName>
</protein>
<feature type="transmembrane region" description="Helical" evidence="1">
    <location>
        <begin position="51"/>
        <end position="73"/>
    </location>
</feature>
<dbReference type="AlphaFoldDB" id="A0A6S6SRC6"/>
<evidence type="ECO:0000313" key="2">
    <source>
        <dbReference type="EMBL" id="CAA6808190.1"/>
    </source>
</evidence>
<keyword evidence="1" id="KW-0812">Transmembrane</keyword>
<name>A0A6S6SRC6_9BACT</name>